<organism evidence="1 2">
    <name type="scientific">Candidatus Eisenbergiella merdavium</name>
    <dbReference type="NCBI Taxonomy" id="2838551"/>
    <lineage>
        <taxon>Bacteria</taxon>
        <taxon>Bacillati</taxon>
        <taxon>Bacillota</taxon>
        <taxon>Clostridia</taxon>
        <taxon>Lachnospirales</taxon>
        <taxon>Lachnospiraceae</taxon>
        <taxon>Eisenbergiella</taxon>
    </lineage>
</organism>
<evidence type="ECO:0000313" key="2">
    <source>
        <dbReference type="Proteomes" id="UP000823891"/>
    </source>
</evidence>
<dbReference type="Proteomes" id="UP000823891">
    <property type="component" value="Unassembled WGS sequence"/>
</dbReference>
<proteinExistence type="predicted"/>
<reference evidence="1" key="2">
    <citation type="submission" date="2021-04" db="EMBL/GenBank/DDBJ databases">
        <authorList>
            <person name="Gilroy R."/>
        </authorList>
    </citation>
    <scope>NUCLEOTIDE SEQUENCE</scope>
    <source>
        <strain evidence="1">USAMLcec2-132</strain>
    </source>
</reference>
<gene>
    <name evidence="1" type="ORF">H9761_07310</name>
</gene>
<reference evidence="1" key="1">
    <citation type="journal article" date="2021" name="PeerJ">
        <title>Extensive microbial diversity within the chicken gut microbiome revealed by metagenomics and culture.</title>
        <authorList>
            <person name="Gilroy R."/>
            <person name="Ravi A."/>
            <person name="Getino M."/>
            <person name="Pursley I."/>
            <person name="Horton D.L."/>
            <person name="Alikhan N.F."/>
            <person name="Baker D."/>
            <person name="Gharbi K."/>
            <person name="Hall N."/>
            <person name="Watson M."/>
            <person name="Adriaenssens E.M."/>
            <person name="Foster-Nyarko E."/>
            <person name="Jarju S."/>
            <person name="Secka A."/>
            <person name="Antonio M."/>
            <person name="Oren A."/>
            <person name="Chaudhuri R.R."/>
            <person name="La Ragione R."/>
            <person name="Hildebrand F."/>
            <person name="Pallen M.J."/>
        </authorList>
    </citation>
    <scope>NUCLEOTIDE SEQUENCE</scope>
    <source>
        <strain evidence="1">USAMLcec2-132</strain>
    </source>
</reference>
<comment type="caution">
    <text evidence="1">The sequence shown here is derived from an EMBL/GenBank/DDBJ whole genome shotgun (WGS) entry which is preliminary data.</text>
</comment>
<name>A0A9D2NEZ7_9FIRM</name>
<dbReference type="Pfam" id="PF16126">
    <property type="entry name" value="DUF4838"/>
    <property type="match status" value="1"/>
</dbReference>
<dbReference type="AlphaFoldDB" id="A0A9D2NEZ7"/>
<sequence>MEGNAAVFREKELRKYLKKMDPKGWEEADICLLTSQREGLRERIQIDVRAGKGTIAGNGEGALLLGIYRFLYHLGCRFIRPGEDGERIPRLRREEWTVICKEEADFPHRGAVIEGADSLEHVLDYIDWLPKIGMNSFFTQFTDFRLFFERYYSHIHNPGREPEEIDDFRYRQMEGKVYEHIRVRGLRHHAVGHGWTSECLGIPGRDWYPVDEEPSEELRGLLAQVDGKRGFFQRVPAETNLCYSNPAARKRLEDYVLRYLKEHPSVDYLHVWLADAPHSFCECEACRKKTPSDWYVVLLNELDERLTEEGLDTRIVFLLYYDLLWPPITERFRNKKRFTMMFAPITRSFESSFGEAGEASAGEYELNVTPIPGSIQEMLGLLRGWQRVFDGDSFDFDYYQGRAHYGDPGYMRISKVIDKDISALENIGLGGILSCQELRAFFPTALPDYVLGMRLWDSGKTYSEIREEYLRAAFGERWELCSAYLDGVSEGAPVDYWYHFCQGKDLEAAQRAAGIAERAEEFERRIREERLGGEDVCVRLSWFYLQYHAAYTRLWMRTVEARAKGEDGEAASRWEELTEYLCANERMLERAFDVYRLLDLGKTAGFGRAER</sequence>
<accession>A0A9D2NEZ7</accession>
<protein>
    <submittedName>
        <fullName evidence="1">DUF4838 domain-containing protein</fullName>
    </submittedName>
</protein>
<evidence type="ECO:0000313" key="1">
    <source>
        <dbReference type="EMBL" id="HJC23495.1"/>
    </source>
</evidence>
<dbReference type="EMBL" id="DWWS01000025">
    <property type="protein sequence ID" value="HJC23495.1"/>
    <property type="molecule type" value="Genomic_DNA"/>
</dbReference>
<dbReference type="InterPro" id="IPR032287">
    <property type="entry name" value="DUF4838"/>
</dbReference>